<organism evidence="1 2">
    <name type="scientific">Panagrolaimus sp. JU765</name>
    <dbReference type="NCBI Taxonomy" id="591449"/>
    <lineage>
        <taxon>Eukaryota</taxon>
        <taxon>Metazoa</taxon>
        <taxon>Ecdysozoa</taxon>
        <taxon>Nematoda</taxon>
        <taxon>Chromadorea</taxon>
        <taxon>Rhabditida</taxon>
        <taxon>Tylenchina</taxon>
        <taxon>Panagrolaimomorpha</taxon>
        <taxon>Panagrolaimoidea</taxon>
        <taxon>Panagrolaimidae</taxon>
        <taxon>Panagrolaimus</taxon>
    </lineage>
</organism>
<evidence type="ECO:0000313" key="2">
    <source>
        <dbReference type="WBParaSite" id="JU765_v2.g18243.t1"/>
    </source>
</evidence>
<evidence type="ECO:0000313" key="1">
    <source>
        <dbReference type="Proteomes" id="UP000887576"/>
    </source>
</evidence>
<dbReference type="WBParaSite" id="JU765_v2.g18243.t1">
    <property type="protein sequence ID" value="JU765_v2.g18243.t1"/>
    <property type="gene ID" value="JU765_v2.g18243"/>
</dbReference>
<accession>A0AC34QPT0</accession>
<name>A0AC34QPT0_9BILA</name>
<dbReference type="Proteomes" id="UP000887576">
    <property type="component" value="Unplaced"/>
</dbReference>
<reference evidence="2" key="1">
    <citation type="submission" date="2022-11" db="UniProtKB">
        <authorList>
            <consortium name="WormBaseParasite"/>
        </authorList>
    </citation>
    <scope>IDENTIFICATION</scope>
</reference>
<protein>
    <submittedName>
        <fullName evidence="2">Uncharacterized protein</fullName>
    </submittedName>
</protein>
<proteinExistence type="predicted"/>
<sequence length="114" mass="13560">MLESFIQTQKASIMRQMRKTFAHQLTFKKRSDELLLYILKQLIRDQLAYEQSRAAHGNELNTIDKVVISEADFKMKARQLHIENQIVPFYRSKFFTANHFTYDSTKKAIIQVLY</sequence>